<dbReference type="SUPFAM" id="SSF52540">
    <property type="entry name" value="P-loop containing nucleoside triphosphate hydrolases"/>
    <property type="match status" value="1"/>
</dbReference>
<accession>A0ABR4HCC3</accession>
<feature type="domain" description="DUF7605" evidence="3">
    <location>
        <begin position="789"/>
        <end position="969"/>
    </location>
</feature>
<dbReference type="Pfam" id="PF00350">
    <property type="entry name" value="Dynamin_N"/>
    <property type="match status" value="1"/>
</dbReference>
<feature type="compositionally biased region" description="Polar residues" evidence="1">
    <location>
        <begin position="152"/>
        <end position="180"/>
    </location>
</feature>
<feature type="compositionally biased region" description="Polar residues" evidence="1">
    <location>
        <begin position="92"/>
        <end position="116"/>
    </location>
</feature>
<sequence>MDHVSRPRRTSPSVSPFFSFSSPVTQPSSSPAFSLPTTSFTFSVPSTSASATAAASNFAFSLNSSSAINFSPAPQSPESSGVSSESTPPIYTPSSSRGSTVASTRTLFSALDLSTNHRQRRTEPGFNQGDPQGSGSLAPTLNVATYRDLYNATPTPQSRSCSNSSTPAAPNAPRSDTSRLGSVASDFRDLAIQSIENAPGQAEEDNESDNNSAGDSDLESDDDNLMYNVREEALPQAPIYDVGLQNALREVRSHLTNLKLSMARSGLVHNESTKIHELYKQVESMSRFEYPETRIVAFIGDSGVGKSSLINSLLDHDGLARTSANGIACTSVVTEFRHIDETHRDPFTVEADFMNMDELRELLQELLRAYRMHHTNAFHEVTDREERDRITSLSVRSWETLKSLFPNEADMTEQFLSNEDAGAESIILERLEEWARAGLAHRPGGPDALNSTIPAANIQECRENLDTLTVSSHQPGRPAVWPFVKLIRVYLNSPILRTGLVVADVPGFRDLNYARVRATEGYLRSTCEEIFVVSEISRCISDTSISDIKNRLVRGQPLRVVCTKSESSLNIEELIRDSDMPSDVMTRAQELSDRIESTQRSLERMSRRRRSSGTHVQLAIRETETRDELERLGLQLKQLLVGARNQSVTTVLSNRYQPDVKVFCVSSKLYTDHRHYSGEQAREYIQLSEIPDLRRYCQSVPAEAQLRATASFLNNRVPGLLLSLNQWVLSGSSPVTVERAATLRRVLDEAQKTVQARLTSRDSCVRFIQGSLHTQFANSIIRGIRTSQGRWKIGAVRASQNWATMYHQTYAAFCRKYGIHQPSGQQLRCWNEEVLQEANDDLVENWGSLQTWLYEQQDIVRALVADTFNSVYETLEEHVHLAPAQLENLLDGLEAQKHIVLDTIQRAFDDLLVHTERITQDVLNGHNSTSHIAVIMRPAYNACQAESGAGSDARRKRIMDQHVRNPQIFLRFSNNIQTAYEDMMNTVFSELRQRLGEEMQNITRDLGVAITDEGEIPETDQDPELAERVRAERLVLQARLDEARSILQGLQNGGEN</sequence>
<feature type="compositionally biased region" description="Polar residues" evidence="1">
    <location>
        <begin position="129"/>
        <end position="139"/>
    </location>
</feature>
<evidence type="ECO:0000313" key="5">
    <source>
        <dbReference type="Proteomes" id="UP001610334"/>
    </source>
</evidence>
<dbReference type="Proteomes" id="UP001610334">
    <property type="component" value="Unassembled WGS sequence"/>
</dbReference>
<dbReference type="PANTHER" id="PTHR36681">
    <property type="entry name" value="NUCLEAR GTPASE, GERMINAL CENTER-ASSOCIATED, TANDEM DUPLICATE 3"/>
    <property type="match status" value="1"/>
</dbReference>
<keyword evidence="5" id="KW-1185">Reference proteome</keyword>
<dbReference type="InterPro" id="IPR045063">
    <property type="entry name" value="Dynamin_N"/>
</dbReference>
<feature type="region of interest" description="Disordered" evidence="1">
    <location>
        <begin position="151"/>
        <end position="181"/>
    </location>
</feature>
<dbReference type="InterPro" id="IPR027417">
    <property type="entry name" value="P-loop_NTPase"/>
</dbReference>
<protein>
    <recommendedName>
        <fullName evidence="6">GED domain-containing protein</fullName>
    </recommendedName>
</protein>
<evidence type="ECO:0000256" key="1">
    <source>
        <dbReference type="SAM" id="MobiDB-lite"/>
    </source>
</evidence>
<feature type="region of interest" description="Disordered" evidence="1">
    <location>
        <begin position="197"/>
        <end position="222"/>
    </location>
</feature>
<name>A0ABR4HCC3_9EURO</name>
<dbReference type="EMBL" id="JBFXLT010000042">
    <property type="protein sequence ID" value="KAL2813123.1"/>
    <property type="molecule type" value="Genomic_DNA"/>
</dbReference>
<feature type="compositionally biased region" description="Low complexity" evidence="1">
    <location>
        <begin position="71"/>
        <end position="89"/>
    </location>
</feature>
<comment type="caution">
    <text evidence="4">The sequence shown here is derived from an EMBL/GenBank/DDBJ whole genome shotgun (WGS) entry which is preliminary data.</text>
</comment>
<feature type="region of interest" description="Disordered" evidence="1">
    <location>
        <begin position="71"/>
        <end position="139"/>
    </location>
</feature>
<evidence type="ECO:0008006" key="6">
    <source>
        <dbReference type="Google" id="ProtNLM"/>
    </source>
</evidence>
<reference evidence="4 5" key="1">
    <citation type="submission" date="2024-07" db="EMBL/GenBank/DDBJ databases">
        <title>Section-level genome sequencing and comparative genomics of Aspergillus sections Usti and Cavernicolus.</title>
        <authorList>
            <consortium name="Lawrence Berkeley National Laboratory"/>
            <person name="Nybo J.L."/>
            <person name="Vesth T.C."/>
            <person name="Theobald S."/>
            <person name="Frisvad J.C."/>
            <person name="Larsen T.O."/>
            <person name="Kjaerboelling I."/>
            <person name="Rothschild-Mancinelli K."/>
            <person name="Lyhne E.K."/>
            <person name="Kogle M.E."/>
            <person name="Barry K."/>
            <person name="Clum A."/>
            <person name="Na H."/>
            <person name="Ledsgaard L."/>
            <person name="Lin J."/>
            <person name="Lipzen A."/>
            <person name="Kuo A."/>
            <person name="Riley R."/>
            <person name="Mondo S."/>
            <person name="Labutti K."/>
            <person name="Haridas S."/>
            <person name="Pangalinan J."/>
            <person name="Salamov A.A."/>
            <person name="Simmons B.A."/>
            <person name="Magnuson J.K."/>
            <person name="Chen J."/>
            <person name="Drula E."/>
            <person name="Henrissat B."/>
            <person name="Wiebenga A."/>
            <person name="Lubbers R.J."/>
            <person name="Gomes A.C."/>
            <person name="Makela M.R."/>
            <person name="Stajich J."/>
            <person name="Grigoriev I.V."/>
            <person name="Mortensen U.H."/>
            <person name="De Vries R.P."/>
            <person name="Baker S.E."/>
            <person name="Andersen M.R."/>
        </authorList>
    </citation>
    <scope>NUCLEOTIDE SEQUENCE [LARGE SCALE GENOMIC DNA]</scope>
    <source>
        <strain evidence="4 5">CBS 588.65</strain>
    </source>
</reference>
<feature type="region of interest" description="Disordered" evidence="1">
    <location>
        <begin position="1"/>
        <end position="36"/>
    </location>
</feature>
<feature type="compositionally biased region" description="Low complexity" evidence="1">
    <location>
        <begin position="10"/>
        <end position="36"/>
    </location>
</feature>
<dbReference type="Pfam" id="PF24564">
    <property type="entry name" value="DUF7605"/>
    <property type="match status" value="1"/>
</dbReference>
<evidence type="ECO:0000259" key="2">
    <source>
        <dbReference type="Pfam" id="PF00350"/>
    </source>
</evidence>
<organism evidence="4 5">
    <name type="scientific">Aspergillus granulosus</name>
    <dbReference type="NCBI Taxonomy" id="176169"/>
    <lineage>
        <taxon>Eukaryota</taxon>
        <taxon>Fungi</taxon>
        <taxon>Dikarya</taxon>
        <taxon>Ascomycota</taxon>
        <taxon>Pezizomycotina</taxon>
        <taxon>Eurotiomycetes</taxon>
        <taxon>Eurotiomycetidae</taxon>
        <taxon>Eurotiales</taxon>
        <taxon>Aspergillaceae</taxon>
        <taxon>Aspergillus</taxon>
        <taxon>Aspergillus subgen. Nidulantes</taxon>
    </lineage>
</organism>
<feature type="domain" description="Dynamin N-terminal" evidence="2">
    <location>
        <begin position="296"/>
        <end position="552"/>
    </location>
</feature>
<proteinExistence type="predicted"/>
<gene>
    <name evidence="4" type="ORF">BJX63DRAFT_395031</name>
</gene>
<dbReference type="Gene3D" id="3.40.50.300">
    <property type="entry name" value="P-loop containing nucleotide triphosphate hydrolases"/>
    <property type="match status" value="1"/>
</dbReference>
<dbReference type="PANTHER" id="PTHR36681:SF3">
    <property type="entry name" value="NUCLEAR GTPASE, GERMINAL CENTER-ASSOCIATED, TANDEM DUPLICATE 3"/>
    <property type="match status" value="1"/>
</dbReference>
<evidence type="ECO:0000313" key="4">
    <source>
        <dbReference type="EMBL" id="KAL2813123.1"/>
    </source>
</evidence>
<evidence type="ECO:0000259" key="3">
    <source>
        <dbReference type="Pfam" id="PF24564"/>
    </source>
</evidence>
<dbReference type="InterPro" id="IPR056024">
    <property type="entry name" value="DUF7605"/>
</dbReference>